<dbReference type="Gene3D" id="3.30.70.1070">
    <property type="entry name" value="Sporulation related repeat"/>
    <property type="match status" value="1"/>
</dbReference>
<organism evidence="3 4">
    <name type="scientific">Francisella uliginis</name>
    <dbReference type="NCBI Taxonomy" id="573570"/>
    <lineage>
        <taxon>Bacteria</taxon>
        <taxon>Pseudomonadati</taxon>
        <taxon>Pseudomonadota</taxon>
        <taxon>Gammaproteobacteria</taxon>
        <taxon>Thiotrichales</taxon>
        <taxon>Francisellaceae</taxon>
        <taxon>Francisella</taxon>
    </lineage>
</organism>
<protein>
    <submittedName>
        <fullName evidence="3">Cell division protein</fullName>
    </submittedName>
</protein>
<evidence type="ECO:0000313" key="3">
    <source>
        <dbReference type="EMBL" id="API87229.1"/>
    </source>
</evidence>
<dbReference type="GO" id="GO:0051301">
    <property type="term" value="P:cell division"/>
    <property type="evidence" value="ECO:0007669"/>
    <property type="project" value="UniProtKB-KW"/>
</dbReference>
<evidence type="ECO:0000313" key="4">
    <source>
        <dbReference type="Proteomes" id="UP000184222"/>
    </source>
</evidence>
<feature type="region of interest" description="Disordered" evidence="1">
    <location>
        <begin position="63"/>
        <end position="99"/>
    </location>
</feature>
<gene>
    <name evidence="3" type="ORF">F7310_07585</name>
</gene>
<proteinExistence type="predicted"/>
<dbReference type="InterPro" id="IPR036680">
    <property type="entry name" value="SPOR-like_sf"/>
</dbReference>
<dbReference type="KEGG" id="frx:F7310_07585"/>
<dbReference type="OrthoDB" id="8558195at2"/>
<dbReference type="AlphaFoldDB" id="A0A1L4BTR5"/>
<dbReference type="Proteomes" id="UP000184222">
    <property type="component" value="Chromosome"/>
</dbReference>
<evidence type="ECO:0000259" key="2">
    <source>
        <dbReference type="PROSITE" id="PS51724"/>
    </source>
</evidence>
<feature type="domain" description="SPOR" evidence="2">
    <location>
        <begin position="128"/>
        <end position="206"/>
    </location>
</feature>
<dbReference type="InterPro" id="IPR007730">
    <property type="entry name" value="SPOR-like_dom"/>
</dbReference>
<keyword evidence="3" id="KW-0132">Cell division</keyword>
<feature type="compositionally biased region" description="Basic and acidic residues" evidence="1">
    <location>
        <begin position="202"/>
        <end position="231"/>
    </location>
</feature>
<feature type="compositionally biased region" description="Basic and acidic residues" evidence="1">
    <location>
        <begin position="63"/>
        <end position="95"/>
    </location>
</feature>
<name>A0A1L4BTR5_9GAMM</name>
<dbReference type="PROSITE" id="PS51724">
    <property type="entry name" value="SPOR"/>
    <property type="match status" value="1"/>
</dbReference>
<dbReference type="STRING" id="573570.F7310_07585"/>
<keyword evidence="4" id="KW-1185">Reference proteome</keyword>
<dbReference type="RefSeq" id="WP_072712958.1">
    <property type="nucleotide sequence ID" value="NZ_CP016796.1"/>
</dbReference>
<dbReference type="EMBL" id="CP016796">
    <property type="protein sequence ID" value="API87229.1"/>
    <property type="molecule type" value="Genomic_DNA"/>
</dbReference>
<evidence type="ECO:0000256" key="1">
    <source>
        <dbReference type="SAM" id="MobiDB-lite"/>
    </source>
</evidence>
<dbReference type="Pfam" id="PF05036">
    <property type="entry name" value="SPOR"/>
    <property type="match status" value="1"/>
</dbReference>
<sequence length="231" mass="26644">MKDLSKLDIPKKQKNNVQQEPEKPKLNKKKKLLVVAVVCLLSVAVASKLINKHLKKIKAEEKAKIEQQVDKKETKDTSKDTEQNQKANSDQKPDFSEDTPSGKMVFTFYDNLKHDSVSVNVEPEAKRAQYKYTYIYQVASFRHMNETSWYVKKMKEDGLDPKFKRVGNWIRMYIGPYDSKRAMAPDIIKLQRIGLNGGFPREVSRTKIEPKDDKKDSKASTDKKDSSNKDT</sequence>
<dbReference type="GO" id="GO:0042834">
    <property type="term" value="F:peptidoglycan binding"/>
    <property type="evidence" value="ECO:0007669"/>
    <property type="project" value="InterPro"/>
</dbReference>
<accession>A0A1L4BTR5</accession>
<feature type="compositionally biased region" description="Basic and acidic residues" evidence="1">
    <location>
        <begin position="1"/>
        <end position="11"/>
    </location>
</feature>
<feature type="region of interest" description="Disordered" evidence="1">
    <location>
        <begin position="198"/>
        <end position="231"/>
    </location>
</feature>
<keyword evidence="3" id="KW-0131">Cell cycle</keyword>
<feature type="region of interest" description="Disordered" evidence="1">
    <location>
        <begin position="1"/>
        <end position="26"/>
    </location>
</feature>
<dbReference type="SUPFAM" id="SSF110997">
    <property type="entry name" value="Sporulation related repeat"/>
    <property type="match status" value="1"/>
</dbReference>
<reference evidence="3 4" key="1">
    <citation type="journal article" date="2016" name="Appl. Environ. Microbiol.">
        <title>Whole genome relationships among Francisella bacteria of diverse origin define new species and provide specific regions for detection.</title>
        <authorList>
            <person name="Challacombe J.F."/>
            <person name="Petersen J.M."/>
            <person name="Gallegos-Graves V."/>
            <person name="Hodge D."/>
            <person name="Pillai S."/>
            <person name="Kuske C.R."/>
        </authorList>
    </citation>
    <scope>NUCLEOTIDE SEQUENCE [LARGE SCALE GENOMIC DNA]</scope>
    <source>
        <strain evidence="4">TX07-7310</strain>
    </source>
</reference>